<protein>
    <submittedName>
        <fullName evidence="2">DUF695 domain-containing protein</fullName>
    </submittedName>
</protein>
<name>A0ABY5E7A1_9BACT</name>
<proteinExistence type="predicted"/>
<evidence type="ECO:0000259" key="1">
    <source>
        <dbReference type="Pfam" id="PF05117"/>
    </source>
</evidence>
<dbReference type="Proteomes" id="UP001060012">
    <property type="component" value="Chromosome"/>
</dbReference>
<dbReference type="InterPro" id="IPR016097">
    <property type="entry name" value="DUF695"/>
</dbReference>
<keyword evidence="3" id="KW-1185">Reference proteome</keyword>
<evidence type="ECO:0000313" key="2">
    <source>
        <dbReference type="EMBL" id="UTJ07611.1"/>
    </source>
</evidence>
<dbReference type="Pfam" id="PF05117">
    <property type="entry name" value="DUF695"/>
    <property type="match status" value="1"/>
</dbReference>
<feature type="domain" description="DUF695" evidence="1">
    <location>
        <begin position="16"/>
        <end position="125"/>
    </location>
</feature>
<evidence type="ECO:0000313" key="3">
    <source>
        <dbReference type="Proteomes" id="UP001060012"/>
    </source>
</evidence>
<reference evidence="2" key="1">
    <citation type="submission" date="2022-07" db="EMBL/GenBank/DDBJ databases">
        <title>Arcobacter roscoffensis sp. nov., a marine bacterium isolated from coastal seawater collected from Roscoff, France.</title>
        <authorList>
            <person name="Pascual J."/>
            <person name="Lepeaux C."/>
            <person name="Methner A."/>
            <person name="Overmann J."/>
        </authorList>
    </citation>
    <scope>NUCLEOTIDE SEQUENCE</scope>
    <source>
        <strain evidence="2">ARW1-2F2</strain>
    </source>
</reference>
<organism evidence="2 3">
    <name type="scientific">Arcobacter roscoffensis</name>
    <dbReference type="NCBI Taxonomy" id="2961520"/>
    <lineage>
        <taxon>Bacteria</taxon>
        <taxon>Pseudomonadati</taxon>
        <taxon>Campylobacterota</taxon>
        <taxon>Epsilonproteobacteria</taxon>
        <taxon>Campylobacterales</taxon>
        <taxon>Arcobacteraceae</taxon>
        <taxon>Arcobacter</taxon>
    </lineage>
</organism>
<dbReference type="EMBL" id="CP100595">
    <property type="protein sequence ID" value="UTJ07611.1"/>
    <property type="molecule type" value="Genomic_DNA"/>
</dbReference>
<gene>
    <name evidence="2" type="ORF">NJU99_05820</name>
</gene>
<accession>A0ABY5E7A1</accession>
<dbReference type="RefSeq" id="WP_254577785.1">
    <property type="nucleotide sequence ID" value="NZ_CP100595.1"/>
</dbReference>
<sequence>MEEVWQLKVTDSLNQMLRIRNDIDINSTLESFSHLVTIKHKYHASDDIMFPDPACLAFFTAFEQNHLKALEESDSLKLVAVDIHEGIMQYFLLTNDAMKTINDSISFLKSNSLYACDFEIAHEKKNELISSMY</sequence>